<evidence type="ECO:0000259" key="3">
    <source>
        <dbReference type="SMART" id="SM01012"/>
    </source>
</evidence>
<dbReference type="SUPFAM" id="SSF55781">
    <property type="entry name" value="GAF domain-like"/>
    <property type="match status" value="1"/>
</dbReference>
<dbReference type="InterPro" id="IPR036388">
    <property type="entry name" value="WH-like_DNA-bd_sf"/>
</dbReference>
<keyword evidence="2" id="KW-0804">Transcription</keyword>
<proteinExistence type="predicted"/>
<dbReference type="SMART" id="SM01012">
    <property type="entry name" value="ANTAR"/>
    <property type="match status" value="1"/>
</dbReference>
<dbReference type="OrthoDB" id="7466251at2"/>
<dbReference type="InterPro" id="IPR005561">
    <property type="entry name" value="ANTAR"/>
</dbReference>
<feature type="domain" description="ANTAR" evidence="3">
    <location>
        <begin position="128"/>
        <end position="213"/>
    </location>
</feature>
<keyword evidence="1" id="KW-0805">Transcription regulation</keyword>
<dbReference type="InterPro" id="IPR029016">
    <property type="entry name" value="GAF-like_dom_sf"/>
</dbReference>
<keyword evidence="5" id="KW-1185">Reference proteome</keyword>
<reference evidence="4 5" key="1">
    <citation type="submission" date="2018-11" db="EMBL/GenBank/DDBJ databases">
        <title>Trebonia kvetii gen.nov., sp.nov., a novel acidophilic actinobacterium, and proposal of the new actinobacterial family Treboniaceae fam. nov.</title>
        <authorList>
            <person name="Rapoport D."/>
            <person name="Sagova-Mareckova M."/>
            <person name="Sedlacek I."/>
            <person name="Provaznik J."/>
            <person name="Kralova S."/>
            <person name="Pavlinic D."/>
            <person name="Benes V."/>
            <person name="Kopecky J."/>
        </authorList>
    </citation>
    <scope>NUCLEOTIDE SEQUENCE [LARGE SCALE GENOMIC DNA]</scope>
    <source>
        <strain evidence="4 5">15Tr583</strain>
    </source>
</reference>
<sequence>MDAAGGTGVPVSLAVLCRAAVGCVAVDGASVTAVSGPGLSEPLGATDELSARLEELLFTTGEGPGAEDLLVGSPVLIADLGAVAGRWPGFVPAAVAAGARALFAFPLQAGAIRAGVLSLYRARPEPLTAGQLADALVFADIALRLLLDSSSGISGLAGYHPLDGLSDSRAEVHQAAGMISVQLGVSLEEALTRLRAHAFAAGAPLGDVAGAVVARLLRFDPEPDPGPLPA</sequence>
<dbReference type="Pfam" id="PF03861">
    <property type="entry name" value="ANTAR"/>
    <property type="match status" value="1"/>
</dbReference>
<evidence type="ECO:0000313" key="5">
    <source>
        <dbReference type="Proteomes" id="UP000460272"/>
    </source>
</evidence>
<evidence type="ECO:0000256" key="1">
    <source>
        <dbReference type="ARBA" id="ARBA00023015"/>
    </source>
</evidence>
<name>A0A6P2C3J6_9ACTN</name>
<dbReference type="AlphaFoldDB" id="A0A6P2C3J6"/>
<protein>
    <submittedName>
        <fullName evidence="4">ANTAR domain-containing protein</fullName>
    </submittedName>
</protein>
<gene>
    <name evidence="4" type="ORF">EAS64_08990</name>
</gene>
<dbReference type="GO" id="GO:0003723">
    <property type="term" value="F:RNA binding"/>
    <property type="evidence" value="ECO:0007669"/>
    <property type="project" value="InterPro"/>
</dbReference>
<evidence type="ECO:0000256" key="2">
    <source>
        <dbReference type="ARBA" id="ARBA00023163"/>
    </source>
</evidence>
<dbReference type="EMBL" id="RPFW01000002">
    <property type="protein sequence ID" value="TVZ05758.1"/>
    <property type="molecule type" value="Genomic_DNA"/>
</dbReference>
<organism evidence="4 5">
    <name type="scientific">Trebonia kvetii</name>
    <dbReference type="NCBI Taxonomy" id="2480626"/>
    <lineage>
        <taxon>Bacteria</taxon>
        <taxon>Bacillati</taxon>
        <taxon>Actinomycetota</taxon>
        <taxon>Actinomycetes</taxon>
        <taxon>Streptosporangiales</taxon>
        <taxon>Treboniaceae</taxon>
        <taxon>Trebonia</taxon>
    </lineage>
</organism>
<comment type="caution">
    <text evidence="4">The sequence shown here is derived from an EMBL/GenBank/DDBJ whole genome shotgun (WGS) entry which is preliminary data.</text>
</comment>
<evidence type="ECO:0000313" key="4">
    <source>
        <dbReference type="EMBL" id="TVZ05758.1"/>
    </source>
</evidence>
<accession>A0A6P2C3J6</accession>
<dbReference type="Gene3D" id="1.10.10.10">
    <property type="entry name" value="Winged helix-like DNA-binding domain superfamily/Winged helix DNA-binding domain"/>
    <property type="match status" value="1"/>
</dbReference>
<dbReference type="Gene3D" id="3.30.450.40">
    <property type="match status" value="1"/>
</dbReference>
<dbReference type="Proteomes" id="UP000460272">
    <property type="component" value="Unassembled WGS sequence"/>
</dbReference>